<dbReference type="AlphaFoldDB" id="A0AAU9W4K0"/>
<proteinExistence type="predicted"/>
<name>A0AAU9W4K0_9CNID</name>
<reference evidence="1 2" key="1">
    <citation type="submission" date="2022-05" db="EMBL/GenBank/DDBJ databases">
        <authorList>
            <consortium name="Genoscope - CEA"/>
            <person name="William W."/>
        </authorList>
    </citation>
    <scope>NUCLEOTIDE SEQUENCE [LARGE SCALE GENOMIC DNA]</scope>
</reference>
<comment type="caution">
    <text evidence="1">The sequence shown here is derived from an EMBL/GenBank/DDBJ whole genome shotgun (WGS) entry which is preliminary data.</text>
</comment>
<evidence type="ECO:0000313" key="2">
    <source>
        <dbReference type="Proteomes" id="UP001159428"/>
    </source>
</evidence>
<keyword evidence="2" id="KW-1185">Reference proteome</keyword>
<gene>
    <name evidence="1" type="ORF">PMEA_00028763</name>
</gene>
<dbReference type="EMBL" id="CALNXJ010000006">
    <property type="protein sequence ID" value="CAH3042320.1"/>
    <property type="molecule type" value="Genomic_DNA"/>
</dbReference>
<organism evidence="1 2">
    <name type="scientific">Pocillopora meandrina</name>
    <dbReference type="NCBI Taxonomy" id="46732"/>
    <lineage>
        <taxon>Eukaryota</taxon>
        <taxon>Metazoa</taxon>
        <taxon>Cnidaria</taxon>
        <taxon>Anthozoa</taxon>
        <taxon>Hexacorallia</taxon>
        <taxon>Scleractinia</taxon>
        <taxon>Astrocoeniina</taxon>
        <taxon>Pocilloporidae</taxon>
        <taxon>Pocillopora</taxon>
    </lineage>
</organism>
<protein>
    <submittedName>
        <fullName evidence="1">Uncharacterized protein</fullName>
    </submittedName>
</protein>
<dbReference type="Proteomes" id="UP001159428">
    <property type="component" value="Unassembled WGS sequence"/>
</dbReference>
<evidence type="ECO:0000313" key="1">
    <source>
        <dbReference type="EMBL" id="CAH3042320.1"/>
    </source>
</evidence>
<accession>A0AAU9W4K0</accession>
<sequence>MAKCQTNTYGHDAVMMHRCLGGLSPSYLSDKFSARATIHNRQTRYRNSLNIPYNRITAVQRAFCYRGVKIWNNLSKDLREITNTIAFKRHLIKELTCDMN</sequence>